<comment type="catalytic activity">
    <reaction evidence="1 9">
        <text>a 4-O-methyl-thymidine in DNA + L-cysteinyl-[protein] = a thymidine in DNA + S-methyl-L-cysteinyl-[protein]</text>
        <dbReference type="Rhea" id="RHEA:53428"/>
        <dbReference type="Rhea" id="RHEA-COMP:10131"/>
        <dbReference type="Rhea" id="RHEA-COMP:10132"/>
        <dbReference type="Rhea" id="RHEA-COMP:13555"/>
        <dbReference type="Rhea" id="RHEA-COMP:13556"/>
        <dbReference type="ChEBI" id="CHEBI:29950"/>
        <dbReference type="ChEBI" id="CHEBI:82612"/>
        <dbReference type="ChEBI" id="CHEBI:137386"/>
        <dbReference type="ChEBI" id="CHEBI:137387"/>
        <dbReference type="EC" id="2.1.1.63"/>
    </reaction>
</comment>
<dbReference type="EMBL" id="CP013067">
    <property type="protein sequence ID" value="ALP40847.1"/>
    <property type="molecule type" value="Genomic_DNA"/>
</dbReference>
<dbReference type="GO" id="GO:0003908">
    <property type="term" value="F:methylated-DNA-[protein]-cysteine S-methyltransferase activity"/>
    <property type="evidence" value="ECO:0007669"/>
    <property type="project" value="UniProtKB-UniRule"/>
</dbReference>
<comment type="catalytic activity">
    <reaction evidence="8 9">
        <text>a 6-O-methyl-2'-deoxyguanosine in DNA + L-cysteinyl-[protein] = S-methyl-L-cysteinyl-[protein] + a 2'-deoxyguanosine in DNA</text>
        <dbReference type="Rhea" id="RHEA:24000"/>
        <dbReference type="Rhea" id="RHEA-COMP:10131"/>
        <dbReference type="Rhea" id="RHEA-COMP:10132"/>
        <dbReference type="Rhea" id="RHEA-COMP:11367"/>
        <dbReference type="Rhea" id="RHEA-COMP:11368"/>
        <dbReference type="ChEBI" id="CHEBI:29950"/>
        <dbReference type="ChEBI" id="CHEBI:82612"/>
        <dbReference type="ChEBI" id="CHEBI:85445"/>
        <dbReference type="ChEBI" id="CHEBI:85448"/>
        <dbReference type="EC" id="2.1.1.63"/>
    </reaction>
</comment>
<dbReference type="InterPro" id="IPR014048">
    <property type="entry name" value="MethylDNA_cys_MeTrfase_DNA-bd"/>
</dbReference>
<dbReference type="GO" id="GO:0032259">
    <property type="term" value="P:methylation"/>
    <property type="evidence" value="ECO:0007669"/>
    <property type="project" value="UniProtKB-KW"/>
</dbReference>
<evidence type="ECO:0000256" key="4">
    <source>
        <dbReference type="ARBA" id="ARBA00022603"/>
    </source>
</evidence>
<dbReference type="FunFam" id="1.10.10.10:FF:000214">
    <property type="entry name" value="Methylated-DNA--protein-cysteine methyltransferase"/>
    <property type="match status" value="1"/>
</dbReference>
<feature type="active site" description="Nucleophile; methyl group acceptor" evidence="9">
    <location>
        <position position="134"/>
    </location>
</feature>
<evidence type="ECO:0000256" key="2">
    <source>
        <dbReference type="ARBA" id="ARBA00008711"/>
    </source>
</evidence>
<comment type="similarity">
    <text evidence="2 9">Belongs to the MGMT family.</text>
</comment>
<sequence length="180" mass="19374">MHNKEHPMIRFDVMDTQCGPLLVAINRQGLAHVDFLHGLRALPSQEGWLRDRHALTPFIHELREYFAGRLRSFSVPCAPSGAPFQHAVWQALCDIPYGQTRSYGELAAALGKPSASRAVGAANGRNPLSVIVPCHRVIGKDGRLTGYAGGLGIKQALLQLEGIASFAGAGQQALAADFKP</sequence>
<dbReference type="Gene3D" id="1.10.10.10">
    <property type="entry name" value="Winged helix-like DNA-binding domain superfamily/Winged helix DNA-binding domain"/>
    <property type="match status" value="1"/>
</dbReference>
<comment type="subcellular location">
    <subcellularLocation>
        <location evidence="9">Cytoplasm</location>
    </subcellularLocation>
</comment>
<keyword evidence="3 9" id="KW-0963">Cytoplasm</keyword>
<evidence type="ECO:0000256" key="7">
    <source>
        <dbReference type="ARBA" id="ARBA00023204"/>
    </source>
</evidence>
<dbReference type="HAMAP" id="MF_00772">
    <property type="entry name" value="OGT"/>
    <property type="match status" value="1"/>
</dbReference>
<evidence type="ECO:0000256" key="8">
    <source>
        <dbReference type="ARBA" id="ARBA00049348"/>
    </source>
</evidence>
<evidence type="ECO:0000256" key="3">
    <source>
        <dbReference type="ARBA" id="ARBA00022490"/>
    </source>
</evidence>
<keyword evidence="4 9" id="KW-0489">Methyltransferase</keyword>
<evidence type="ECO:0000256" key="9">
    <source>
        <dbReference type="HAMAP-Rule" id="MF_00772"/>
    </source>
</evidence>
<dbReference type="PROSITE" id="PS00374">
    <property type="entry name" value="MGMT"/>
    <property type="match status" value="1"/>
</dbReference>
<dbReference type="Pfam" id="PF01035">
    <property type="entry name" value="DNA_binding_1"/>
    <property type="match status" value="1"/>
</dbReference>
<dbReference type="Gene3D" id="3.30.160.70">
    <property type="entry name" value="Methylated DNA-protein cysteine methyltransferase domain"/>
    <property type="match status" value="1"/>
</dbReference>
<comment type="function">
    <text evidence="9">Involved in the cellular defense against the biological effects of O6-methylguanine (O6-MeG) and O4-methylthymine (O4-MeT) in DNA. Repairs the methylated nucleobase in DNA by stoichiometrically transferring the methyl group to a cysteine residue in the enzyme. This is a suicide reaction: the enzyme is irreversibly inactivated.</text>
</comment>
<dbReference type="AlphaFoldDB" id="A0A0S2SGL8"/>
<dbReference type="CDD" id="cd06445">
    <property type="entry name" value="ATase"/>
    <property type="match status" value="1"/>
</dbReference>
<dbReference type="InterPro" id="IPR036388">
    <property type="entry name" value="WH-like_DNA-bd_sf"/>
</dbReference>
<dbReference type="PANTHER" id="PTHR10815">
    <property type="entry name" value="METHYLATED-DNA--PROTEIN-CYSTEINE METHYLTRANSFERASE"/>
    <property type="match status" value="1"/>
</dbReference>
<name>A0A0S2SGL8_9GAMM</name>
<dbReference type="SUPFAM" id="SSF46767">
    <property type="entry name" value="Methylated DNA-protein cysteine methyltransferase, C-terminal domain"/>
    <property type="match status" value="1"/>
</dbReference>
<comment type="miscellaneous">
    <text evidence="9">This enzyme catalyzes only one turnover and therefore is not strictly catalytic. According to one definition, an enzyme is a biocatalyst that acts repeatedly and over many reaction cycles.</text>
</comment>
<feature type="domain" description="Methylguanine DNA methyltransferase ribonuclease-like" evidence="11">
    <location>
        <begin position="10"/>
        <end position="77"/>
    </location>
</feature>
<evidence type="ECO:0000259" key="10">
    <source>
        <dbReference type="Pfam" id="PF01035"/>
    </source>
</evidence>
<dbReference type="NCBIfam" id="TIGR00589">
    <property type="entry name" value="ogt"/>
    <property type="match status" value="1"/>
</dbReference>
<dbReference type="Proteomes" id="UP000058114">
    <property type="component" value="Chromosome"/>
</dbReference>
<dbReference type="InterPro" id="IPR036217">
    <property type="entry name" value="MethylDNA_cys_MeTrfase_DNAb"/>
</dbReference>
<protein>
    <recommendedName>
        <fullName evidence="9">Methylated-DNA--protein-cysteine methyltransferase</fullName>
        <ecNumber evidence="9">2.1.1.63</ecNumber>
    </recommendedName>
    <alternativeName>
        <fullName evidence="9">6-O-methylguanine-DNA methyltransferase</fullName>
        <shortName evidence="9">MGMT</shortName>
    </alternativeName>
    <alternativeName>
        <fullName evidence="9">O-6-methylguanine-DNA-alkyltransferase</fullName>
    </alternativeName>
</protein>
<dbReference type="PANTHER" id="PTHR10815:SF5">
    <property type="entry name" value="METHYLATED-DNA--PROTEIN-CYSTEINE METHYLTRANSFERASE"/>
    <property type="match status" value="1"/>
</dbReference>
<dbReference type="KEGG" id="asr:WL1483_1428"/>
<accession>A0A0S2SGL8</accession>
<evidence type="ECO:0000313" key="13">
    <source>
        <dbReference type="Proteomes" id="UP000058114"/>
    </source>
</evidence>
<proteinExistence type="inferred from homology"/>
<dbReference type="InterPro" id="IPR001497">
    <property type="entry name" value="MethylDNA_cys_MeTrfase_AS"/>
</dbReference>
<evidence type="ECO:0000256" key="6">
    <source>
        <dbReference type="ARBA" id="ARBA00022763"/>
    </source>
</evidence>
<gene>
    <name evidence="12" type="primary">ogt</name>
    <name evidence="12" type="ORF">WL1483_1428</name>
</gene>
<keyword evidence="7 9" id="KW-0234">DNA repair</keyword>
<organism evidence="12 13">
    <name type="scientific">Aeromonas schubertii</name>
    <dbReference type="NCBI Taxonomy" id="652"/>
    <lineage>
        <taxon>Bacteria</taxon>
        <taxon>Pseudomonadati</taxon>
        <taxon>Pseudomonadota</taxon>
        <taxon>Gammaproteobacteria</taxon>
        <taxon>Aeromonadales</taxon>
        <taxon>Aeromonadaceae</taxon>
        <taxon>Aeromonas</taxon>
    </lineage>
</organism>
<dbReference type="Pfam" id="PF02870">
    <property type="entry name" value="Methyltransf_1N"/>
    <property type="match status" value="1"/>
</dbReference>
<reference evidence="12 13" key="2">
    <citation type="journal article" date="2016" name="Genome Announc.">
        <title>Complete Genome Sequence of the Highly Virulent Aeromonas schubertii Strain WL1483, Isolated from Diseased Snakehead Fish (Channa argus) in China.</title>
        <authorList>
            <person name="Liu L."/>
            <person name="Li N."/>
            <person name="Zhang D."/>
            <person name="Fu X."/>
            <person name="Shi C."/>
            <person name="Lin Q."/>
            <person name="Hao G."/>
        </authorList>
    </citation>
    <scope>NUCLEOTIDE SEQUENCE [LARGE SCALE GENOMIC DNA]</scope>
    <source>
        <strain evidence="12 13">WL1483</strain>
    </source>
</reference>
<dbReference type="GO" id="GO:0006307">
    <property type="term" value="P:DNA alkylation repair"/>
    <property type="evidence" value="ECO:0007669"/>
    <property type="project" value="UniProtKB-UniRule"/>
</dbReference>
<dbReference type="InterPro" id="IPR036631">
    <property type="entry name" value="MGMT_N_sf"/>
</dbReference>
<dbReference type="InterPro" id="IPR023546">
    <property type="entry name" value="MGMT"/>
</dbReference>
<reference evidence="13" key="1">
    <citation type="submission" date="2015-10" db="EMBL/GenBank/DDBJ databases">
        <title>Complete Genome Sequence of Aeromonas schubertii strain WL1483.</title>
        <authorList>
            <person name="Liu L."/>
        </authorList>
    </citation>
    <scope>NUCLEOTIDE SEQUENCE [LARGE SCALE GENOMIC DNA]</scope>
    <source>
        <strain evidence="13">WL1483</strain>
    </source>
</reference>
<feature type="domain" description="Methylated-DNA-[protein]-cysteine S-methyltransferase DNA binding" evidence="10">
    <location>
        <begin position="83"/>
        <end position="163"/>
    </location>
</feature>
<dbReference type="GO" id="GO:0005737">
    <property type="term" value="C:cytoplasm"/>
    <property type="evidence" value="ECO:0007669"/>
    <property type="project" value="UniProtKB-SubCell"/>
</dbReference>
<dbReference type="PATRIC" id="fig|652.5.peg.1252"/>
<evidence type="ECO:0000256" key="5">
    <source>
        <dbReference type="ARBA" id="ARBA00022679"/>
    </source>
</evidence>
<evidence type="ECO:0000313" key="12">
    <source>
        <dbReference type="EMBL" id="ALP40847.1"/>
    </source>
</evidence>
<dbReference type="EC" id="2.1.1.63" evidence="9"/>
<evidence type="ECO:0000256" key="1">
    <source>
        <dbReference type="ARBA" id="ARBA00001286"/>
    </source>
</evidence>
<keyword evidence="6 9" id="KW-0227">DNA damage</keyword>
<keyword evidence="5 9" id="KW-0808">Transferase</keyword>
<dbReference type="InterPro" id="IPR008332">
    <property type="entry name" value="MethylG_MeTrfase_N"/>
</dbReference>
<dbReference type="SUPFAM" id="SSF53155">
    <property type="entry name" value="Methylated DNA-protein cysteine methyltransferase domain"/>
    <property type="match status" value="1"/>
</dbReference>
<evidence type="ECO:0000259" key="11">
    <source>
        <dbReference type="Pfam" id="PF02870"/>
    </source>
</evidence>